<dbReference type="SUPFAM" id="SSF51294">
    <property type="entry name" value="Hedgehog/intein (Hint) domain"/>
    <property type="match status" value="1"/>
</dbReference>
<organism evidence="2 3">
    <name type="scientific">Cypionkella aquatica</name>
    <dbReference type="NCBI Taxonomy" id="1756042"/>
    <lineage>
        <taxon>Bacteria</taxon>
        <taxon>Pseudomonadati</taxon>
        <taxon>Pseudomonadota</taxon>
        <taxon>Alphaproteobacteria</taxon>
        <taxon>Rhodobacterales</taxon>
        <taxon>Paracoccaceae</taxon>
        <taxon>Cypionkella</taxon>
    </lineage>
</organism>
<feature type="domain" description="Hedgehog/Intein (Hint)" evidence="1">
    <location>
        <begin position="151"/>
        <end position="302"/>
    </location>
</feature>
<name>A0AA37TWU8_9RHOB</name>
<keyword evidence="3" id="KW-1185">Reference proteome</keyword>
<dbReference type="EMBL" id="BSPP01000008">
    <property type="protein sequence ID" value="GLS87450.1"/>
    <property type="molecule type" value="Genomic_DNA"/>
</dbReference>
<dbReference type="InterPro" id="IPR036844">
    <property type="entry name" value="Hint_dom_sf"/>
</dbReference>
<sequence>MAQTDVIQNGSFDAGSAGWTGTDLETTYAESAYLGNGSVNRVAEMDGQTGQTTVMEQVFQIAHAQTATLTFDTALRTDSLGNAGVEGFRVEVLDASGTVIATQDYLPTAASFTAQSLSVSFPGAGDYTLRFTELGLDDSLGAIVDNISMLVCFAAGTLIETDRGARAVESLQPGDLVWTLDGGLQPVRWIASRAVSVAEQEADARLRPVVFDPGSLGQTSLGHVIPQRRLAVSPQHRMLLTGWQAELLFGQSEVLVAAHSLINGGSIRQAGAAAPVCYVHFLLDGHQIVCSDGALCESFFPTRLSLAGVEREARTELLRLFPDLASLQLVFAQTARPVIKPQEARLLTQLAS</sequence>
<evidence type="ECO:0000313" key="2">
    <source>
        <dbReference type="EMBL" id="GLS87450.1"/>
    </source>
</evidence>
<reference evidence="2 3" key="1">
    <citation type="journal article" date="2014" name="Int. J. Syst. Evol. Microbiol.">
        <title>Complete genome sequence of Corynebacterium casei LMG S-19264T (=DSM 44701T), isolated from a smear-ripened cheese.</title>
        <authorList>
            <consortium name="US DOE Joint Genome Institute (JGI-PGF)"/>
            <person name="Walter F."/>
            <person name="Albersmeier A."/>
            <person name="Kalinowski J."/>
            <person name="Ruckert C."/>
        </authorList>
    </citation>
    <scope>NUCLEOTIDE SEQUENCE [LARGE SCALE GENOMIC DNA]</scope>
    <source>
        <strain evidence="2 3">NBRC 111766</strain>
    </source>
</reference>
<dbReference type="Pfam" id="PF13403">
    <property type="entry name" value="Hint_2"/>
    <property type="match status" value="1"/>
</dbReference>
<dbReference type="Gene3D" id="2.60.120.260">
    <property type="entry name" value="Galactose-binding domain-like"/>
    <property type="match status" value="1"/>
</dbReference>
<protein>
    <recommendedName>
        <fullName evidence="1">Hedgehog/Intein (Hint) domain-containing protein</fullName>
    </recommendedName>
</protein>
<proteinExistence type="predicted"/>
<dbReference type="AlphaFoldDB" id="A0AA37TWU8"/>
<accession>A0AA37TWU8</accession>
<evidence type="ECO:0000259" key="1">
    <source>
        <dbReference type="Pfam" id="PF13403"/>
    </source>
</evidence>
<comment type="caution">
    <text evidence="2">The sequence shown here is derived from an EMBL/GenBank/DDBJ whole genome shotgun (WGS) entry which is preliminary data.</text>
</comment>
<gene>
    <name evidence="2" type="ORF">GCM10010873_24240</name>
</gene>
<evidence type="ECO:0000313" key="3">
    <source>
        <dbReference type="Proteomes" id="UP001157355"/>
    </source>
</evidence>
<dbReference type="RefSeq" id="WP_284325634.1">
    <property type="nucleotide sequence ID" value="NZ_BSPP01000008.1"/>
</dbReference>
<dbReference type="InterPro" id="IPR028992">
    <property type="entry name" value="Hedgehog/Intein_dom"/>
</dbReference>
<dbReference type="Gene3D" id="2.170.16.10">
    <property type="entry name" value="Hedgehog/Intein (Hint) domain"/>
    <property type="match status" value="1"/>
</dbReference>
<dbReference type="Proteomes" id="UP001157355">
    <property type="component" value="Unassembled WGS sequence"/>
</dbReference>